<accession>A0A0L8GMJ2</accession>
<dbReference type="AlphaFoldDB" id="A0A0L8GMJ2"/>
<keyword evidence="1" id="KW-0812">Transmembrane</keyword>
<keyword evidence="1" id="KW-1133">Transmembrane helix</keyword>
<evidence type="ECO:0000313" key="2">
    <source>
        <dbReference type="EMBL" id="KOF78064.1"/>
    </source>
</evidence>
<organism evidence="2">
    <name type="scientific">Octopus bimaculoides</name>
    <name type="common">California two-spotted octopus</name>
    <dbReference type="NCBI Taxonomy" id="37653"/>
    <lineage>
        <taxon>Eukaryota</taxon>
        <taxon>Metazoa</taxon>
        <taxon>Spiralia</taxon>
        <taxon>Lophotrochozoa</taxon>
        <taxon>Mollusca</taxon>
        <taxon>Cephalopoda</taxon>
        <taxon>Coleoidea</taxon>
        <taxon>Octopodiformes</taxon>
        <taxon>Octopoda</taxon>
        <taxon>Incirrata</taxon>
        <taxon>Octopodidae</taxon>
        <taxon>Octopus</taxon>
    </lineage>
</organism>
<gene>
    <name evidence="2" type="ORF">OCBIM_22031280mg</name>
</gene>
<name>A0A0L8GMJ2_OCTBM</name>
<dbReference type="EMBL" id="KQ421217">
    <property type="protein sequence ID" value="KOF78064.1"/>
    <property type="molecule type" value="Genomic_DNA"/>
</dbReference>
<sequence>MVIIISPFSQNINFVSCLSNFIKILASNNMWLMQNVSHYYTICFTEYYFFLNSALCLNFFILLHAFPLLKARLTNICKRKSTDYKYIYRGILYIFSSINKH</sequence>
<reference evidence="2" key="1">
    <citation type="submission" date="2015-07" db="EMBL/GenBank/DDBJ databases">
        <title>MeaNS - Measles Nucleotide Surveillance Program.</title>
        <authorList>
            <person name="Tran T."/>
            <person name="Druce J."/>
        </authorList>
    </citation>
    <scope>NUCLEOTIDE SEQUENCE</scope>
    <source>
        <strain evidence="2">UCB-OBI-ISO-001</strain>
        <tissue evidence="2">Gonad</tissue>
    </source>
</reference>
<feature type="transmembrane region" description="Helical" evidence="1">
    <location>
        <begin position="47"/>
        <end position="69"/>
    </location>
</feature>
<keyword evidence="1" id="KW-0472">Membrane</keyword>
<evidence type="ECO:0000256" key="1">
    <source>
        <dbReference type="SAM" id="Phobius"/>
    </source>
</evidence>
<proteinExistence type="predicted"/>
<protein>
    <submittedName>
        <fullName evidence="2">Uncharacterized protein</fullName>
    </submittedName>
</protein>